<accession>X0WFA0</accession>
<name>X0WFA0_9ZZZZ</name>
<dbReference type="EMBL" id="BARS01043811">
    <property type="protein sequence ID" value="GAG29634.1"/>
    <property type="molecule type" value="Genomic_DNA"/>
</dbReference>
<gene>
    <name evidence="1" type="ORF">S01H1_66274</name>
</gene>
<proteinExistence type="predicted"/>
<dbReference type="Pfam" id="PF16510">
    <property type="entry name" value="P22_portal"/>
    <property type="match status" value="1"/>
</dbReference>
<feature type="non-terminal residue" evidence="1">
    <location>
        <position position="114"/>
    </location>
</feature>
<comment type="caution">
    <text evidence="1">The sequence shown here is derived from an EMBL/GenBank/DDBJ whole genome shotgun (WGS) entry which is preliminary data.</text>
</comment>
<dbReference type="AlphaFoldDB" id="X0WFA0"/>
<protein>
    <submittedName>
        <fullName evidence="1">Uncharacterized protein</fullName>
    </submittedName>
</protein>
<evidence type="ECO:0000313" key="1">
    <source>
        <dbReference type="EMBL" id="GAG29634.1"/>
    </source>
</evidence>
<reference evidence="1" key="1">
    <citation type="journal article" date="2014" name="Front. Microbiol.">
        <title>High frequency of phylogenetically diverse reductive dehalogenase-homologous genes in deep subseafloor sedimentary metagenomes.</title>
        <authorList>
            <person name="Kawai M."/>
            <person name="Futagami T."/>
            <person name="Toyoda A."/>
            <person name="Takaki Y."/>
            <person name="Nishi S."/>
            <person name="Hori S."/>
            <person name="Arai W."/>
            <person name="Tsubouchi T."/>
            <person name="Morono Y."/>
            <person name="Uchiyama I."/>
            <person name="Ito T."/>
            <person name="Fujiyama A."/>
            <person name="Inagaki F."/>
            <person name="Takami H."/>
        </authorList>
    </citation>
    <scope>NUCLEOTIDE SEQUENCE</scope>
    <source>
        <strain evidence="1">Expedition CK06-06</strain>
    </source>
</reference>
<dbReference type="InterPro" id="IPR032427">
    <property type="entry name" value="P22_portal"/>
</dbReference>
<organism evidence="1">
    <name type="scientific">marine sediment metagenome</name>
    <dbReference type="NCBI Taxonomy" id="412755"/>
    <lineage>
        <taxon>unclassified sequences</taxon>
        <taxon>metagenomes</taxon>
        <taxon>ecological metagenomes</taxon>
    </lineage>
</organism>
<sequence length="114" mass="13061">MSDMPEEKKVLKIARARLKRIIESQSENLQEQLNDLRFVSGDQWPDTIRNERAIDQRPCLTINKLGQYVRQIVNDSRQNSPGIKVFPSGEGGDQEISEIFNGMIRDIEQTSDAD</sequence>